<dbReference type="AlphaFoldDB" id="A0A5N6X064"/>
<feature type="region of interest" description="Disordered" evidence="1">
    <location>
        <begin position="82"/>
        <end position="101"/>
    </location>
</feature>
<proteinExistence type="predicted"/>
<organism evidence="2 3">
    <name type="scientific">Aspergillus sergii</name>
    <dbReference type="NCBI Taxonomy" id="1034303"/>
    <lineage>
        <taxon>Eukaryota</taxon>
        <taxon>Fungi</taxon>
        <taxon>Dikarya</taxon>
        <taxon>Ascomycota</taxon>
        <taxon>Pezizomycotina</taxon>
        <taxon>Eurotiomycetes</taxon>
        <taxon>Eurotiomycetidae</taxon>
        <taxon>Eurotiales</taxon>
        <taxon>Aspergillaceae</taxon>
        <taxon>Aspergillus</taxon>
        <taxon>Aspergillus subgen. Circumdati</taxon>
    </lineage>
</organism>
<dbReference type="EMBL" id="ML741801">
    <property type="protein sequence ID" value="KAE8326282.1"/>
    <property type="molecule type" value="Genomic_DNA"/>
</dbReference>
<name>A0A5N6X064_9EURO</name>
<keyword evidence="3" id="KW-1185">Reference proteome</keyword>
<protein>
    <submittedName>
        <fullName evidence="2">Uncharacterized protein</fullName>
    </submittedName>
</protein>
<evidence type="ECO:0000313" key="2">
    <source>
        <dbReference type="EMBL" id="KAE8326282.1"/>
    </source>
</evidence>
<sequence>MSYTIGQPISPEHQKLIRQGRYQLVSNNQQLKRVNHEAYLDAENDRGNAFILAQTVQGGRKLGLLNSCLRIQRGKPPVEGARLTVNEDAGNGNLDSNMGSTSTNSGNIYTDSGNAYNDVGNTNISDSGNTYNDVGNTNISDSGNTYNWDSGNTYTNSGNKYEDIGNVKTGDISYGNVSGNTTGDIDSGNFSNNTIGDINSKKFSDITGSFGNSFNNAGNVR</sequence>
<evidence type="ECO:0000313" key="3">
    <source>
        <dbReference type="Proteomes" id="UP000325945"/>
    </source>
</evidence>
<gene>
    <name evidence="2" type="ORF">BDV39DRAFT_177389</name>
</gene>
<reference evidence="3" key="1">
    <citation type="submission" date="2019-04" db="EMBL/GenBank/DDBJ databases">
        <title>Friends and foes A comparative genomics studyof 23 Aspergillus species from section Flavi.</title>
        <authorList>
            <consortium name="DOE Joint Genome Institute"/>
            <person name="Kjaerbolling I."/>
            <person name="Vesth T."/>
            <person name="Frisvad J.C."/>
            <person name="Nybo J.L."/>
            <person name="Theobald S."/>
            <person name="Kildgaard S."/>
            <person name="Isbrandt T."/>
            <person name="Kuo A."/>
            <person name="Sato A."/>
            <person name="Lyhne E.K."/>
            <person name="Kogle M.E."/>
            <person name="Wiebenga A."/>
            <person name="Kun R.S."/>
            <person name="Lubbers R.J."/>
            <person name="Makela M.R."/>
            <person name="Barry K."/>
            <person name="Chovatia M."/>
            <person name="Clum A."/>
            <person name="Daum C."/>
            <person name="Haridas S."/>
            <person name="He G."/>
            <person name="LaButti K."/>
            <person name="Lipzen A."/>
            <person name="Mondo S."/>
            <person name="Riley R."/>
            <person name="Salamov A."/>
            <person name="Simmons B.A."/>
            <person name="Magnuson J.K."/>
            <person name="Henrissat B."/>
            <person name="Mortensen U.H."/>
            <person name="Larsen T.O."/>
            <person name="Devries R.P."/>
            <person name="Grigoriev I.V."/>
            <person name="Machida M."/>
            <person name="Baker S.E."/>
            <person name="Andersen M.R."/>
        </authorList>
    </citation>
    <scope>NUCLEOTIDE SEQUENCE [LARGE SCALE GENOMIC DNA]</scope>
    <source>
        <strain evidence="3">CBS 130017</strain>
    </source>
</reference>
<accession>A0A5N6X064</accession>
<evidence type="ECO:0000256" key="1">
    <source>
        <dbReference type="SAM" id="MobiDB-lite"/>
    </source>
</evidence>
<dbReference type="Proteomes" id="UP000325945">
    <property type="component" value="Unassembled WGS sequence"/>
</dbReference>